<dbReference type="CDD" id="cd12097">
    <property type="entry name" value="DD_RI_PKA"/>
    <property type="match status" value="2"/>
</dbReference>
<evidence type="ECO:0000256" key="2">
    <source>
        <dbReference type="ARBA" id="ARBA00022491"/>
    </source>
</evidence>
<dbReference type="VEuPathDB" id="VectorBase:AARA21_011351"/>
<dbReference type="AlphaFoldDB" id="A0A182I433"/>
<keyword evidence="10" id="KW-1185">Reference proteome</keyword>
<dbReference type="VEuPathDB" id="VectorBase:AARA008329"/>
<comment type="subcellular location">
    <subcellularLocation>
        <location evidence="1">Nucleus</location>
    </subcellularLocation>
</comment>
<dbReference type="SMART" id="SM01401">
    <property type="entry name" value="Sds3"/>
    <property type="match status" value="1"/>
</dbReference>
<dbReference type="Gene3D" id="1.20.890.10">
    <property type="entry name" value="cAMP-dependent protein kinase regulatory subunit, dimerization-anchoring domain"/>
    <property type="match status" value="2"/>
</dbReference>
<dbReference type="Pfam" id="PF08598">
    <property type="entry name" value="Sds3"/>
    <property type="match status" value="1"/>
</dbReference>
<keyword evidence="6" id="KW-0175">Coiled coil</keyword>
<feature type="domain" description="RIIa" evidence="8">
    <location>
        <begin position="256"/>
        <end position="290"/>
    </location>
</feature>
<accession>A0A182I433</accession>
<dbReference type="VEuPathDB" id="VectorBase:AARA21_010876"/>
<evidence type="ECO:0000259" key="8">
    <source>
        <dbReference type="SMART" id="SM00394"/>
    </source>
</evidence>
<dbReference type="GO" id="GO:0010468">
    <property type="term" value="P:regulation of gene expression"/>
    <property type="evidence" value="ECO:0007669"/>
    <property type="project" value="UniProtKB-ARBA"/>
</dbReference>
<dbReference type="InterPro" id="IPR013907">
    <property type="entry name" value="Sds3"/>
</dbReference>
<evidence type="ECO:0000256" key="5">
    <source>
        <dbReference type="ARBA" id="ARBA00023242"/>
    </source>
</evidence>
<keyword evidence="3" id="KW-0805">Transcription regulation</keyword>
<keyword evidence="4" id="KW-0804">Transcription</keyword>
<sequence>MEQNPPNVVESDKETASATGSELSLGSGSRTHRLLYEQRYREERARLLLELEQLRQGTHPEYLKVEKRLQDELDDRLQQNEIERDRALAAIERDCLMEHAASEVEYEEKVAELVANAIADLEHERKAIEHEYATMELGGCADGGGAMTQTARWKLRSRVNETATPEQHRKPMVRQLKFLLEEDEIVDDLGEEEQHLRECESYIQTHCIQRLLKDCIVQLCVSRPENPIVFLRQYFQKLEREEEQHLRECESYIQTHCIQRLLKDCIVQLCVSRPENPIVFLRQYFQKLER</sequence>
<keyword evidence="2" id="KW-0678">Repressor</keyword>
<dbReference type="PANTHER" id="PTHR21964">
    <property type="entry name" value="BREAST CANCER METASTASIS-SUPPRESSOR 1"/>
    <property type="match status" value="1"/>
</dbReference>
<feature type="compositionally biased region" description="Polar residues" evidence="7">
    <location>
        <begin position="16"/>
        <end position="28"/>
    </location>
</feature>
<protein>
    <recommendedName>
        <fullName evidence="8">RIIa domain-containing protein</fullName>
    </recommendedName>
</protein>
<organism evidence="9 10">
    <name type="scientific">Anopheles arabiensis</name>
    <name type="common">Mosquito</name>
    <dbReference type="NCBI Taxonomy" id="7173"/>
    <lineage>
        <taxon>Eukaryota</taxon>
        <taxon>Metazoa</taxon>
        <taxon>Ecdysozoa</taxon>
        <taxon>Arthropoda</taxon>
        <taxon>Hexapoda</taxon>
        <taxon>Insecta</taxon>
        <taxon>Pterygota</taxon>
        <taxon>Neoptera</taxon>
        <taxon>Endopterygota</taxon>
        <taxon>Diptera</taxon>
        <taxon>Nematocera</taxon>
        <taxon>Culicoidea</taxon>
        <taxon>Culicidae</taxon>
        <taxon>Anophelinae</taxon>
        <taxon>Anopheles</taxon>
    </lineage>
</organism>
<dbReference type="SMART" id="SM00394">
    <property type="entry name" value="RIIa"/>
    <property type="match status" value="2"/>
</dbReference>
<feature type="region of interest" description="Disordered" evidence="7">
    <location>
        <begin position="1"/>
        <end position="28"/>
    </location>
</feature>
<evidence type="ECO:0000256" key="3">
    <source>
        <dbReference type="ARBA" id="ARBA00023015"/>
    </source>
</evidence>
<name>A0A182I433_ANOAR</name>
<feature type="coiled-coil region" evidence="6">
    <location>
        <begin position="111"/>
        <end position="138"/>
    </location>
</feature>
<dbReference type="Pfam" id="PF02197">
    <property type="entry name" value="RIIa"/>
    <property type="match status" value="2"/>
</dbReference>
<evidence type="ECO:0000256" key="4">
    <source>
        <dbReference type="ARBA" id="ARBA00023163"/>
    </source>
</evidence>
<keyword evidence="5" id="KW-0539">Nucleus</keyword>
<dbReference type="Proteomes" id="UP000075840">
    <property type="component" value="Unassembled WGS sequence"/>
</dbReference>
<evidence type="ECO:0000313" key="9">
    <source>
        <dbReference type="EnsemblMetazoa" id="AARA008329-PA"/>
    </source>
</evidence>
<dbReference type="SUPFAM" id="SSF47391">
    <property type="entry name" value="Dimerization-anchoring domain of cAMP-dependent PK regulatory subunit"/>
    <property type="match status" value="2"/>
</dbReference>
<evidence type="ECO:0000313" key="10">
    <source>
        <dbReference type="Proteomes" id="UP000075840"/>
    </source>
</evidence>
<feature type="domain" description="RIIa" evidence="8">
    <location>
        <begin position="206"/>
        <end position="243"/>
    </location>
</feature>
<reference evidence="9" key="1">
    <citation type="submission" date="2022-08" db="UniProtKB">
        <authorList>
            <consortium name="EnsemblMetazoa"/>
        </authorList>
    </citation>
    <scope>IDENTIFICATION</scope>
    <source>
        <strain evidence="9">Dongola</strain>
    </source>
</reference>
<dbReference type="InterPro" id="IPR003117">
    <property type="entry name" value="cAMP_dep_PK_reg_su_I/II_a/b"/>
</dbReference>
<evidence type="ECO:0000256" key="1">
    <source>
        <dbReference type="ARBA" id="ARBA00004123"/>
    </source>
</evidence>
<evidence type="ECO:0000256" key="6">
    <source>
        <dbReference type="SAM" id="Coils"/>
    </source>
</evidence>
<dbReference type="EnsemblMetazoa" id="AARA008329-RA">
    <property type="protein sequence ID" value="AARA008329-PA"/>
    <property type="gene ID" value="AARA008329"/>
</dbReference>
<dbReference type="GO" id="GO:0005654">
    <property type="term" value="C:nucleoplasm"/>
    <property type="evidence" value="ECO:0007669"/>
    <property type="project" value="UniProtKB-ARBA"/>
</dbReference>
<proteinExistence type="predicted"/>
<evidence type="ECO:0000256" key="7">
    <source>
        <dbReference type="SAM" id="MobiDB-lite"/>
    </source>
</evidence>
<dbReference type="EMBL" id="APCN01002271">
    <property type="status" value="NOT_ANNOTATED_CDS"/>
    <property type="molecule type" value="Genomic_DNA"/>
</dbReference>